<dbReference type="Proteomes" id="UP000233778">
    <property type="component" value="Chromosome"/>
</dbReference>
<evidence type="ECO:0000313" key="3">
    <source>
        <dbReference type="EMBL" id="AUH04084.1"/>
    </source>
</evidence>
<evidence type="ECO:0000256" key="1">
    <source>
        <dbReference type="SAM" id="Coils"/>
    </source>
</evidence>
<dbReference type="NCBIfam" id="NF038232">
    <property type="entry name" value="STM3845_fam"/>
    <property type="match status" value="1"/>
</dbReference>
<accession>A0A2I5THP1</accession>
<dbReference type="KEGG" id="serq:CWC46_07985"/>
<proteinExistence type="predicted"/>
<organism evidence="3 4">
    <name type="scientific">Serratia sp. (strain ATCC 39006)</name>
    <name type="common">Prodigiosinella confusarubida</name>
    <dbReference type="NCBI Taxonomy" id="104623"/>
    <lineage>
        <taxon>Bacteria</taxon>
        <taxon>Pseudomonadati</taxon>
        <taxon>Pseudomonadota</taxon>
        <taxon>Gammaproteobacteria</taxon>
        <taxon>Enterobacterales</taxon>
        <taxon>Pectobacteriaceae</taxon>
        <taxon>Prodigiosinella</taxon>
    </lineage>
</organism>
<dbReference type="Proteomes" id="UP000017700">
    <property type="component" value="Chromosome"/>
</dbReference>
<evidence type="ECO:0000313" key="2">
    <source>
        <dbReference type="EMBL" id="AUG99765.1"/>
    </source>
</evidence>
<reference evidence="3" key="4">
    <citation type="submission" date="2017-11" db="EMBL/GenBank/DDBJ databases">
        <title>Complete genome sequence of Serratia sp. ATCC 39006.</title>
        <authorList>
            <person name="Hampton H.G."/>
            <person name="Jackson S.A."/>
            <person name="Jauregui R."/>
            <person name="Poulter G.T.M."/>
            <person name="Salmond G.P.C."/>
            <person name="Fineran P.C."/>
        </authorList>
    </citation>
    <scope>NUCLEOTIDE SEQUENCE</scope>
    <source>
        <strain evidence="3">ATCC 39006</strain>
    </source>
</reference>
<feature type="coiled-coil region" evidence="1">
    <location>
        <begin position="181"/>
        <end position="208"/>
    </location>
</feature>
<dbReference type="EMBL" id="CP025085">
    <property type="protein sequence ID" value="AUG99765.1"/>
    <property type="molecule type" value="Genomic_DNA"/>
</dbReference>
<evidence type="ECO:0000313" key="4">
    <source>
        <dbReference type="Proteomes" id="UP000017700"/>
    </source>
</evidence>
<dbReference type="OrthoDB" id="9157388at2"/>
<name>A0A2I5THP1_SERS3</name>
<dbReference type="KEGG" id="sera:Ser39006_007990"/>
<dbReference type="AlphaFoldDB" id="A0A2I5THP1"/>
<reference evidence="3 4" key="1">
    <citation type="journal article" date="2013" name="Genome Announc.">
        <title>Draft genome sequence of Serratia sp. strain ATCC 39006, a model bacterium for analysis of the biosynthesis and regulation of prodigiosin, a carbapenem, and gas vesicles.</title>
        <authorList>
            <person name="Fineran P.C."/>
            <person name="Iglesias Cans M.C."/>
            <person name="Ramsay J.P."/>
            <person name="Wilf N.M."/>
            <person name="Cossyleon D."/>
            <person name="McNeil M.B."/>
            <person name="Williamson N.R."/>
            <person name="Monson R.E."/>
            <person name="Becher S.A."/>
            <person name="Stanton J.A."/>
            <person name="Brugger K."/>
            <person name="Brown S.D."/>
            <person name="Salmond G.P."/>
        </authorList>
    </citation>
    <scope>NUCLEOTIDE SEQUENCE [LARGE SCALE GENOMIC DNA]</scope>
    <source>
        <strain evidence="3">ATCC 39006</strain>
        <strain evidence="4">ATCC 39006 / SC 11482</strain>
    </source>
</reference>
<dbReference type="RefSeq" id="WP_021017394.1">
    <property type="nucleotide sequence ID" value="NZ_CP025084.1"/>
</dbReference>
<gene>
    <name evidence="2" type="ORF">CWC46_07985</name>
    <name evidence="3" type="ORF">Ser39006_007990</name>
</gene>
<dbReference type="STRING" id="104623.Ser39006_04134"/>
<keyword evidence="4" id="KW-1185">Reference proteome</keyword>
<dbReference type="InterPro" id="IPR049725">
    <property type="entry name" value="STM3845-like"/>
</dbReference>
<protein>
    <submittedName>
        <fullName evidence="3">Uncharacterized protein</fullName>
    </submittedName>
</protein>
<evidence type="ECO:0000313" key="5">
    <source>
        <dbReference type="Proteomes" id="UP000233778"/>
    </source>
</evidence>
<reference evidence="2 5" key="3">
    <citation type="submission" date="2017-11" db="EMBL/GenBank/DDBJ databases">
        <title>Complete genome sequence of Serratia sp. ATCC 39006 LacA.</title>
        <authorList>
            <person name="Hampton H.G."/>
            <person name="Jackson S.A."/>
            <person name="Jauregui R."/>
            <person name="Poulter G.T.M."/>
            <person name="Salmond G.P.C."/>
            <person name="Fineran P.C."/>
        </authorList>
    </citation>
    <scope>NUCLEOTIDE SEQUENCE [LARGE SCALE GENOMIC DNA]</scope>
    <source>
        <strain evidence="2 5">ATCC 39006</strain>
    </source>
</reference>
<dbReference type="EMBL" id="CP025084">
    <property type="protein sequence ID" value="AUH04084.1"/>
    <property type="molecule type" value="Genomic_DNA"/>
</dbReference>
<keyword evidence="1" id="KW-0175">Coiled coil</keyword>
<sequence length="323" mass="37066">MDDIRDDFILCIDAEELRLENLPNFVFICGGVRNSVDVDNPGSMRDALLRRLEHTDSKLSSRIREAEEFQDWLEHSKIDNLIDLEIVLADLASAVILIVEGLGAYAELGAFSIIESISKKLITILNTNTIIGKSFINLGVIKYLEDNKQVILRYEWNVEYIASGDRKKVNLRFSDTNQVIYNKADIILDKLKQEIEQKTQSTVKFEKDRKGHICLVIADLIYIFSALKVGEIKIYLSVGFSIELTVKKIKEYLYILENLELIIKVNSGDIFYVASHNNYGFIKYRYNNNKKQVSSFVDADDAKTKVILFYREGDISRNDALNR</sequence>
<reference evidence="3" key="2">
    <citation type="submission" date="2013-09" db="EMBL/GenBank/DDBJ databases">
        <authorList>
            <person name="Wang G."/>
            <person name="Yang Y."/>
            <person name="Su Y."/>
        </authorList>
    </citation>
    <scope>NUCLEOTIDE SEQUENCE</scope>
    <source>
        <strain evidence="3">ATCC 39006</strain>
    </source>
</reference>